<dbReference type="AlphaFoldDB" id="A0A3B1AY67"/>
<dbReference type="PROSITE" id="PS00076">
    <property type="entry name" value="PYRIDINE_REDOX_1"/>
    <property type="match status" value="1"/>
</dbReference>
<keyword evidence="7" id="KW-1015">Disulfide bond</keyword>
<accession>A0A3B1AY67</accession>
<dbReference type="GO" id="GO:0003955">
    <property type="term" value="F:NAD(P)H dehydrogenase (quinone) activity"/>
    <property type="evidence" value="ECO:0007669"/>
    <property type="project" value="TreeGrafter"/>
</dbReference>
<evidence type="ECO:0000256" key="7">
    <source>
        <dbReference type="ARBA" id="ARBA00023157"/>
    </source>
</evidence>
<dbReference type="InterPro" id="IPR012999">
    <property type="entry name" value="Pyr_OxRdtase_I_AS"/>
</dbReference>
<keyword evidence="3" id="KW-0285">Flavoprotein</keyword>
<dbReference type="PIRSF" id="PIRSF000350">
    <property type="entry name" value="Mercury_reductase_MerA"/>
    <property type="match status" value="1"/>
</dbReference>
<dbReference type="Pfam" id="PF02852">
    <property type="entry name" value="Pyr_redox_dim"/>
    <property type="match status" value="1"/>
</dbReference>
<dbReference type="SUPFAM" id="SSF55424">
    <property type="entry name" value="FAD/NAD-linked reductases, dimerisation (C-terminal) domain"/>
    <property type="match status" value="1"/>
</dbReference>
<evidence type="ECO:0000256" key="8">
    <source>
        <dbReference type="ARBA" id="ARBA00023284"/>
    </source>
</evidence>
<keyword evidence="4" id="KW-0274">FAD</keyword>
<keyword evidence="5" id="KW-0521">NADP</keyword>
<dbReference type="PANTHER" id="PTHR43014">
    <property type="entry name" value="MERCURIC REDUCTASE"/>
    <property type="match status" value="1"/>
</dbReference>
<keyword evidence="8" id="KW-0676">Redox-active center</keyword>
<evidence type="ECO:0000256" key="1">
    <source>
        <dbReference type="ARBA" id="ARBA00001974"/>
    </source>
</evidence>
<evidence type="ECO:0000259" key="9">
    <source>
        <dbReference type="Pfam" id="PF02852"/>
    </source>
</evidence>
<evidence type="ECO:0000259" key="10">
    <source>
        <dbReference type="Pfam" id="PF07992"/>
    </source>
</evidence>
<evidence type="ECO:0000256" key="3">
    <source>
        <dbReference type="ARBA" id="ARBA00022630"/>
    </source>
</evidence>
<dbReference type="Gene3D" id="3.50.50.60">
    <property type="entry name" value="FAD/NAD(P)-binding domain"/>
    <property type="match status" value="2"/>
</dbReference>
<dbReference type="InterPro" id="IPR004099">
    <property type="entry name" value="Pyr_nucl-diS_OxRdtase_dimer"/>
</dbReference>
<evidence type="ECO:0000256" key="5">
    <source>
        <dbReference type="ARBA" id="ARBA00022857"/>
    </source>
</evidence>
<dbReference type="EMBL" id="UOFS01000039">
    <property type="protein sequence ID" value="VAW98994.1"/>
    <property type="molecule type" value="Genomic_DNA"/>
</dbReference>
<sequence length="484" mass="53473">MFKKKYDANLIVIGAGAAGLVSSYIASVVKAKVILIEKHKMGGDCLNTGCVPSKAIIRSAKINSYIARAEKFGIDVKGSNINFSNIMSRVQSVISRIEPHDSIERYTKLGVDCIKGDAKILDANTVVVNGRKITTRNIIIATGARPLIPKIPSLEKVNYFTSDTIWDIKTLPKNLLVLGGGAIGCELSQCFSRLGSSVTQIVRGARLLKNEDIVVSDEVTKKFISEGIVVKTNSDVLRFEINDSKSENIIVYKNNSGNTHSLTFDAVLIAVGRKANTSDLGLENVNIELLDNGAIKVNKYLQTNIKNIYSCGDVIGAYQFTHIASHQAWFAVVNSLFGMFKKFKVDYSVLPWATFIDPEVARVGLNESEAQQKSIKYDLTQYDISDLDRAITDDEDYGLVRVLTKKGSDKIIGVTVVGNHASEIITEFVLAMKYKLGLNKILSTIHIYPTYSEANKYAAGAWKRANTPHRLLVYVQKFLQWMRS</sequence>
<dbReference type="GO" id="GO:0050660">
    <property type="term" value="F:flavin adenine dinucleotide binding"/>
    <property type="evidence" value="ECO:0007669"/>
    <property type="project" value="TreeGrafter"/>
</dbReference>
<dbReference type="InterPro" id="IPR036188">
    <property type="entry name" value="FAD/NAD-bd_sf"/>
</dbReference>
<dbReference type="SUPFAM" id="SSF51905">
    <property type="entry name" value="FAD/NAD(P)-binding domain"/>
    <property type="match status" value="1"/>
</dbReference>
<evidence type="ECO:0000313" key="11">
    <source>
        <dbReference type="EMBL" id="VAW98994.1"/>
    </source>
</evidence>
<dbReference type="InterPro" id="IPR023753">
    <property type="entry name" value="FAD/NAD-binding_dom"/>
</dbReference>
<dbReference type="PRINTS" id="PR00368">
    <property type="entry name" value="FADPNR"/>
</dbReference>
<dbReference type="Pfam" id="PF07992">
    <property type="entry name" value="Pyr_redox_2"/>
    <property type="match status" value="1"/>
</dbReference>
<evidence type="ECO:0000256" key="4">
    <source>
        <dbReference type="ARBA" id="ARBA00022827"/>
    </source>
</evidence>
<dbReference type="PANTHER" id="PTHR43014:SF2">
    <property type="entry name" value="MERCURIC REDUCTASE"/>
    <property type="match status" value="1"/>
</dbReference>
<comment type="similarity">
    <text evidence="2">Belongs to the class-I pyridine nucleotide-disulfide oxidoreductase family.</text>
</comment>
<reference evidence="11" key="1">
    <citation type="submission" date="2018-06" db="EMBL/GenBank/DDBJ databases">
        <authorList>
            <person name="Zhirakovskaya E."/>
        </authorList>
    </citation>
    <scope>NUCLEOTIDE SEQUENCE</scope>
</reference>
<comment type="cofactor">
    <cofactor evidence="1">
        <name>FAD</name>
        <dbReference type="ChEBI" id="CHEBI:57692"/>
    </cofactor>
</comment>
<protein>
    <submittedName>
        <fullName evidence="11">COG0398: uncharacterized membrane protein / Mercuric ion reductase</fullName>
        <ecNumber evidence="11">1.16.1.1</ecNumber>
    </submittedName>
</protein>
<evidence type="ECO:0000256" key="2">
    <source>
        <dbReference type="ARBA" id="ARBA00007532"/>
    </source>
</evidence>
<dbReference type="GO" id="GO:0016152">
    <property type="term" value="F:mercury (II) reductase (NADP+) activity"/>
    <property type="evidence" value="ECO:0007669"/>
    <property type="project" value="UniProtKB-EC"/>
</dbReference>
<name>A0A3B1AY67_9ZZZZ</name>
<dbReference type="EC" id="1.16.1.1" evidence="11"/>
<evidence type="ECO:0000256" key="6">
    <source>
        <dbReference type="ARBA" id="ARBA00023002"/>
    </source>
</evidence>
<gene>
    <name evidence="11" type="ORF">MNBD_GAMMA22-1395</name>
</gene>
<dbReference type="GO" id="GO:0016668">
    <property type="term" value="F:oxidoreductase activity, acting on a sulfur group of donors, NAD(P) as acceptor"/>
    <property type="evidence" value="ECO:0007669"/>
    <property type="project" value="InterPro"/>
</dbReference>
<dbReference type="Gene3D" id="3.30.390.30">
    <property type="match status" value="1"/>
</dbReference>
<feature type="domain" description="Pyridine nucleotide-disulphide oxidoreductase dimerisation" evidence="9">
    <location>
        <begin position="351"/>
        <end position="458"/>
    </location>
</feature>
<dbReference type="InterPro" id="IPR016156">
    <property type="entry name" value="FAD/NAD-linked_Rdtase_dimer_sf"/>
</dbReference>
<keyword evidence="6 11" id="KW-0560">Oxidoreductase</keyword>
<proteinExistence type="inferred from homology"/>
<feature type="domain" description="FAD/NAD(P)-binding" evidence="10">
    <location>
        <begin position="9"/>
        <end position="328"/>
    </location>
</feature>
<organism evidence="11">
    <name type="scientific">hydrothermal vent metagenome</name>
    <dbReference type="NCBI Taxonomy" id="652676"/>
    <lineage>
        <taxon>unclassified sequences</taxon>
        <taxon>metagenomes</taxon>
        <taxon>ecological metagenomes</taxon>
    </lineage>
</organism>
<dbReference type="PRINTS" id="PR00411">
    <property type="entry name" value="PNDRDTASEI"/>
</dbReference>
<dbReference type="InterPro" id="IPR001100">
    <property type="entry name" value="Pyr_nuc-diS_OxRdtase"/>
</dbReference>
<dbReference type="FunFam" id="3.30.390.30:FF:000001">
    <property type="entry name" value="Dihydrolipoyl dehydrogenase"/>
    <property type="match status" value="1"/>
</dbReference>